<accession>A0A7G9SKB7</accession>
<proteinExistence type="predicted"/>
<dbReference type="RefSeq" id="WP_187539670.1">
    <property type="nucleotide sequence ID" value="NZ_BAABJT010000001.1"/>
</dbReference>
<organism evidence="2 3">
    <name type="scientific">Sphingomonas lutea</name>
    <dbReference type="NCBI Taxonomy" id="1045317"/>
    <lineage>
        <taxon>Bacteria</taxon>
        <taxon>Pseudomonadati</taxon>
        <taxon>Pseudomonadota</taxon>
        <taxon>Alphaproteobacteria</taxon>
        <taxon>Sphingomonadales</taxon>
        <taxon>Sphingomonadaceae</taxon>
        <taxon>Sphingomonas</taxon>
    </lineage>
</organism>
<evidence type="ECO:0000259" key="1">
    <source>
        <dbReference type="Pfam" id="PF13454"/>
    </source>
</evidence>
<evidence type="ECO:0000313" key="2">
    <source>
        <dbReference type="EMBL" id="QNN68292.1"/>
    </source>
</evidence>
<evidence type="ECO:0000313" key="3">
    <source>
        <dbReference type="Proteomes" id="UP000515971"/>
    </source>
</evidence>
<dbReference type="SUPFAM" id="SSF51905">
    <property type="entry name" value="FAD/NAD(P)-binding domain"/>
    <property type="match status" value="2"/>
</dbReference>
<dbReference type="Gene3D" id="3.50.50.60">
    <property type="entry name" value="FAD/NAD(P)-binding domain"/>
    <property type="match status" value="1"/>
</dbReference>
<dbReference type="Pfam" id="PF13454">
    <property type="entry name" value="NAD_binding_9"/>
    <property type="match status" value="1"/>
</dbReference>
<name>A0A7G9SKB7_9SPHN</name>
<dbReference type="PANTHER" id="PTHR40254">
    <property type="entry name" value="BLR0577 PROTEIN"/>
    <property type="match status" value="1"/>
</dbReference>
<dbReference type="KEGG" id="slut:H9L13_05320"/>
<reference evidence="2 3" key="1">
    <citation type="submission" date="2020-08" db="EMBL/GenBank/DDBJ databases">
        <title>Genome sequence of Sphingomonas lutea KCTC 23642T.</title>
        <authorList>
            <person name="Hyun D.-W."/>
            <person name="Bae J.-W."/>
        </authorList>
    </citation>
    <scope>NUCLEOTIDE SEQUENCE [LARGE SCALE GENOMIC DNA]</scope>
    <source>
        <strain evidence="2 3">KCTC 23642</strain>
    </source>
</reference>
<dbReference type="PANTHER" id="PTHR40254:SF1">
    <property type="entry name" value="BLR0577 PROTEIN"/>
    <property type="match status" value="1"/>
</dbReference>
<keyword evidence="3" id="KW-1185">Reference proteome</keyword>
<dbReference type="EMBL" id="CP060718">
    <property type="protein sequence ID" value="QNN68292.1"/>
    <property type="molecule type" value="Genomic_DNA"/>
</dbReference>
<protein>
    <submittedName>
        <fullName evidence="2">FAD/NAD(P)-binding protein</fullName>
    </submittedName>
</protein>
<dbReference type="InterPro" id="IPR052189">
    <property type="entry name" value="L-asp_N-monooxygenase_NS-form"/>
</dbReference>
<gene>
    <name evidence="2" type="ORF">H9L13_05320</name>
</gene>
<sequence length="440" mass="47436">MKSDRVVSVAIVGGGASGTILAAQLARRGIASILIDGSGRIGRGVAYSTTEPAHLLNVRADGMSAMAGEPEHFADWFEARGGNRAGFAQRRLFANYLAELLDEAVGSGCTELSHSTVVTAARGEDWRIELDNGQSIAARALVLALGNQPPGGLRAFDQAGPNYIANPWGARASAAVRDSAENGGRVLLVGTGLTMIDLVLSLEAAGHDGQVVAISRRGQIPRAHGDYDPSPVAAGELPSGNLRDMLRWVRRRSVVAGWRAAVDSLRPHSHPLWQSLSADEQKRFLRHARPYWDVHRHRIAPEVSNIVARLIAAGSLEIISGRIVAADAAEEGINVTYRRRGEEESRTARFDYVFNCTGPLHSIERTNDRLVRSLLNAGEVRPDHLGIGLEVDERARATPGQRLWALGPLTKGRYWEIVAVPDIREQAAQVADDIAQELAG</sequence>
<dbReference type="AlphaFoldDB" id="A0A7G9SKB7"/>
<dbReference type="InterPro" id="IPR038732">
    <property type="entry name" value="HpyO/CreE_NAD-binding"/>
</dbReference>
<feature type="domain" description="FAD-dependent urate hydroxylase HpyO/Asp monooxygenase CreE-like FAD/NAD(P)-binding" evidence="1">
    <location>
        <begin position="10"/>
        <end position="148"/>
    </location>
</feature>
<dbReference type="InterPro" id="IPR036188">
    <property type="entry name" value="FAD/NAD-bd_sf"/>
</dbReference>
<dbReference type="Proteomes" id="UP000515971">
    <property type="component" value="Chromosome"/>
</dbReference>